<reference evidence="5" key="1">
    <citation type="submission" date="2017-02" db="EMBL/GenBank/DDBJ databases">
        <authorList>
            <person name="Varghese N."/>
            <person name="Submissions S."/>
        </authorList>
    </citation>
    <scope>NUCLEOTIDE SEQUENCE [LARGE SCALE GENOMIC DNA]</scope>
    <source>
        <strain evidence="5">ATCC BAA-34</strain>
    </source>
</reference>
<dbReference type="Gene3D" id="3.40.50.1390">
    <property type="entry name" value="Resolvase, N-terminal catalytic domain"/>
    <property type="match status" value="1"/>
</dbReference>
<dbReference type="InterPro" id="IPR011109">
    <property type="entry name" value="DNA_bind_recombinase_dom"/>
</dbReference>
<dbReference type="STRING" id="115783.SAMN02745119_00592"/>
<dbReference type="InterPro" id="IPR006119">
    <property type="entry name" value="Resolv_N"/>
</dbReference>
<dbReference type="InterPro" id="IPR050639">
    <property type="entry name" value="SSR_resolvase"/>
</dbReference>
<evidence type="ECO:0000313" key="5">
    <source>
        <dbReference type="Proteomes" id="UP000190102"/>
    </source>
</evidence>
<dbReference type="SMART" id="SM00857">
    <property type="entry name" value="Resolvase"/>
    <property type="match status" value="1"/>
</dbReference>
<dbReference type="Gene3D" id="3.90.1750.20">
    <property type="entry name" value="Putative Large Serine Recombinase, Chain B, Domain 2"/>
    <property type="match status" value="1"/>
</dbReference>
<feature type="coiled-coil region" evidence="1">
    <location>
        <begin position="352"/>
        <end position="379"/>
    </location>
</feature>
<feature type="domain" description="Recombinase" evidence="3">
    <location>
        <begin position="157"/>
        <end position="277"/>
    </location>
</feature>
<sequence>MNVGIWIRVSTEDQARGESPKNHEARARMYAELKRWNIVDLYDLSGVSGKDVLDNPEAKRMLDDVAAGRIQALIFSKLARLARNTKQLLEISDYFQKHDAALVSLEESIDTSSPAGRLLYTVIGALAQWEREEISARVAASIPIRAKLGKNTGGKGAFGYHWVDGKIVPNPDEAPVVKRAYQIFLETGKLLTTCNQLKDEGLYSRSKKVYRPTSLKRLLSDTIYKGIRRANYAKSLGNKKNWVLKPESDWVYTNVQPLVSEEDWDAANKIFEETARRYTSFKSVPKVGRFLFSGILKCQCGEKLYVAPYPSMKIPRYACKKCGMRINEDIIEENFQNALKEVVVAPEQLGANEDLENELVEKQERLELLKKEQKEVNGKVDVLIDLYGKQVLDQNGFKERYDPIKTRLDNITLEIPRLQAEIDFIKTNEIGKSYVIERATTLASLWPSLSYEARQQVVKELVERIDVGEDSLHFVFFYIPSFAPVEKGSHISRGSWLPPA</sequence>
<keyword evidence="1" id="KW-0175">Coiled coil</keyword>
<name>A0A1T4KJX7_9BACT</name>
<dbReference type="PROSITE" id="PS51737">
    <property type="entry name" value="RECOMBINASE_DNA_BIND"/>
    <property type="match status" value="1"/>
</dbReference>
<evidence type="ECO:0000313" key="4">
    <source>
        <dbReference type="EMBL" id="SJZ42698.1"/>
    </source>
</evidence>
<dbReference type="EMBL" id="FUWR01000001">
    <property type="protein sequence ID" value="SJZ42698.1"/>
    <property type="molecule type" value="Genomic_DNA"/>
</dbReference>
<dbReference type="Proteomes" id="UP000190102">
    <property type="component" value="Unassembled WGS sequence"/>
</dbReference>
<dbReference type="GO" id="GO:0003677">
    <property type="term" value="F:DNA binding"/>
    <property type="evidence" value="ECO:0007669"/>
    <property type="project" value="InterPro"/>
</dbReference>
<dbReference type="GO" id="GO:0000150">
    <property type="term" value="F:DNA strand exchange activity"/>
    <property type="evidence" value="ECO:0007669"/>
    <property type="project" value="InterPro"/>
</dbReference>
<dbReference type="Pfam" id="PF00239">
    <property type="entry name" value="Resolvase"/>
    <property type="match status" value="1"/>
</dbReference>
<gene>
    <name evidence="4" type="ORF">SAMN02745119_00592</name>
</gene>
<accession>A0A1T4KJX7</accession>
<organism evidence="4 5">
    <name type="scientific">Trichlorobacter thiogenes</name>
    <dbReference type="NCBI Taxonomy" id="115783"/>
    <lineage>
        <taxon>Bacteria</taxon>
        <taxon>Pseudomonadati</taxon>
        <taxon>Thermodesulfobacteriota</taxon>
        <taxon>Desulfuromonadia</taxon>
        <taxon>Geobacterales</taxon>
        <taxon>Geobacteraceae</taxon>
        <taxon>Trichlorobacter</taxon>
    </lineage>
</organism>
<dbReference type="PANTHER" id="PTHR30461:SF23">
    <property type="entry name" value="DNA RECOMBINASE-RELATED"/>
    <property type="match status" value="1"/>
</dbReference>
<keyword evidence="5" id="KW-1185">Reference proteome</keyword>
<dbReference type="PROSITE" id="PS51736">
    <property type="entry name" value="RECOMBINASES_3"/>
    <property type="match status" value="1"/>
</dbReference>
<dbReference type="Pfam" id="PF07508">
    <property type="entry name" value="Recombinase"/>
    <property type="match status" value="1"/>
</dbReference>
<evidence type="ECO:0000259" key="2">
    <source>
        <dbReference type="PROSITE" id="PS51736"/>
    </source>
</evidence>
<feature type="domain" description="Resolvase/invertase-type recombinase catalytic" evidence="2">
    <location>
        <begin position="2"/>
        <end position="149"/>
    </location>
</feature>
<dbReference type="InterPro" id="IPR036162">
    <property type="entry name" value="Resolvase-like_N_sf"/>
</dbReference>
<dbReference type="AlphaFoldDB" id="A0A1T4KJX7"/>
<dbReference type="RefSeq" id="WP_078788874.1">
    <property type="nucleotide sequence ID" value="NZ_FUWR01000001.1"/>
</dbReference>
<dbReference type="InterPro" id="IPR038109">
    <property type="entry name" value="DNA_bind_recomb_sf"/>
</dbReference>
<dbReference type="CDD" id="cd00338">
    <property type="entry name" value="Ser_Recombinase"/>
    <property type="match status" value="1"/>
</dbReference>
<dbReference type="OrthoDB" id="7277848at2"/>
<dbReference type="PANTHER" id="PTHR30461">
    <property type="entry name" value="DNA-INVERTASE FROM LAMBDOID PROPHAGE"/>
    <property type="match status" value="1"/>
</dbReference>
<dbReference type="SUPFAM" id="SSF53041">
    <property type="entry name" value="Resolvase-like"/>
    <property type="match status" value="1"/>
</dbReference>
<protein>
    <submittedName>
        <fullName evidence="4">Site-specific DNA recombinase</fullName>
    </submittedName>
</protein>
<evidence type="ECO:0000259" key="3">
    <source>
        <dbReference type="PROSITE" id="PS51737"/>
    </source>
</evidence>
<proteinExistence type="predicted"/>
<evidence type="ECO:0000256" key="1">
    <source>
        <dbReference type="SAM" id="Coils"/>
    </source>
</evidence>